<protein>
    <submittedName>
        <fullName evidence="1">PepSY domain-containing protein</fullName>
    </submittedName>
</protein>
<reference evidence="1" key="1">
    <citation type="submission" date="2022-10" db="EMBL/GenBank/DDBJ databases">
        <title>Rhodococcus ferula Z13 complete genome.</title>
        <authorList>
            <person name="Long X."/>
            <person name="Zang M."/>
        </authorList>
    </citation>
    <scope>NUCLEOTIDE SEQUENCE</scope>
    <source>
        <strain evidence="1">Z13</strain>
    </source>
</reference>
<proteinExistence type="predicted"/>
<name>A0ACD4DEC6_9NOCA</name>
<accession>A0ACD4DEC6</accession>
<evidence type="ECO:0000313" key="1">
    <source>
        <dbReference type="EMBL" id="UYP18352.1"/>
    </source>
</evidence>
<organism evidence="1 2">
    <name type="scientific">Rhodococcus sacchari</name>
    <dbReference type="NCBI Taxonomy" id="2962047"/>
    <lineage>
        <taxon>Bacteria</taxon>
        <taxon>Bacillati</taxon>
        <taxon>Actinomycetota</taxon>
        <taxon>Actinomycetes</taxon>
        <taxon>Mycobacteriales</taxon>
        <taxon>Nocardiaceae</taxon>
        <taxon>Rhodococcus</taxon>
    </lineage>
</organism>
<keyword evidence="2" id="KW-1185">Reference proteome</keyword>
<dbReference type="EMBL" id="CP107551">
    <property type="protein sequence ID" value="UYP18352.1"/>
    <property type="molecule type" value="Genomic_DNA"/>
</dbReference>
<evidence type="ECO:0000313" key="2">
    <source>
        <dbReference type="Proteomes" id="UP001156484"/>
    </source>
</evidence>
<dbReference type="Proteomes" id="UP001156484">
    <property type="component" value="Chromosome"/>
</dbReference>
<sequence length="482" mass="51562">MSVPELARDASDAAATPTGSSSPRRDLRALIMRLHFYAGILVAPFLLIATISGGLYAIAPTLEQVIYRDYLHADPSGPPLPLSLQIRAAQLARPDLTVSAVRPAAELGETTRVLFTDPSLGESERTAVFVDPTTAAPVGETTVYGSAGALPVRTWISQLHRHLHLGEPGRIYSELAASWLWVIALGGVYLWVRRHRTQRTRNRETPRLFTVDRTARGRARTLSRHGAVGMWLLVGLIFLSATGLSWSKYTGANIGELRAALNWATPVTDSALDSSATSAAGGHEGHGGHTGTTGDVQVLDRTIDALDAALAVAAENEVRGRVEMSIPSTDHTAITITETRQPWAFVTDAVAVDPASKAVTDVNRFADWPLAAKLTAWGISLHMGILFGLPSQLVLLALALASGVVIVGGYRMWWQRRPTRGGSRVGRPPVRGAWRQAPPAAVFAIAAVAAVVGWFVPLLGLSLLAFLVLDVAVGLLRGRTVR</sequence>
<gene>
    <name evidence="1" type="ORF">OED52_17070</name>
</gene>